<keyword evidence="1" id="KW-0812">Transmembrane</keyword>
<dbReference type="EMBL" id="KN831787">
    <property type="protein sequence ID" value="KIM39128.1"/>
    <property type="molecule type" value="Genomic_DNA"/>
</dbReference>
<reference evidence="2 3" key="1">
    <citation type="submission" date="2014-04" db="EMBL/GenBank/DDBJ databases">
        <authorList>
            <consortium name="DOE Joint Genome Institute"/>
            <person name="Kuo A."/>
            <person name="Gay G."/>
            <person name="Dore J."/>
            <person name="Kohler A."/>
            <person name="Nagy L.G."/>
            <person name="Floudas D."/>
            <person name="Copeland A."/>
            <person name="Barry K.W."/>
            <person name="Cichocki N."/>
            <person name="Veneault-Fourrey C."/>
            <person name="LaButti K."/>
            <person name="Lindquist E.A."/>
            <person name="Lipzen A."/>
            <person name="Lundell T."/>
            <person name="Morin E."/>
            <person name="Murat C."/>
            <person name="Sun H."/>
            <person name="Tunlid A."/>
            <person name="Henrissat B."/>
            <person name="Grigoriev I.V."/>
            <person name="Hibbett D.S."/>
            <person name="Martin F."/>
            <person name="Nordberg H.P."/>
            <person name="Cantor M.N."/>
            <person name="Hua S.X."/>
        </authorList>
    </citation>
    <scope>NUCLEOTIDE SEQUENCE [LARGE SCALE GENOMIC DNA]</scope>
    <source>
        <strain evidence="3">h7</strain>
    </source>
</reference>
<dbReference type="AlphaFoldDB" id="A0A0C2XNA4"/>
<gene>
    <name evidence="2" type="ORF">M413DRAFT_447466</name>
</gene>
<name>A0A0C2XNA4_HEBCY</name>
<protein>
    <submittedName>
        <fullName evidence="2">Uncharacterized protein</fullName>
    </submittedName>
</protein>
<keyword evidence="1" id="KW-0472">Membrane</keyword>
<organism evidence="2 3">
    <name type="scientific">Hebeloma cylindrosporum</name>
    <dbReference type="NCBI Taxonomy" id="76867"/>
    <lineage>
        <taxon>Eukaryota</taxon>
        <taxon>Fungi</taxon>
        <taxon>Dikarya</taxon>
        <taxon>Basidiomycota</taxon>
        <taxon>Agaricomycotina</taxon>
        <taxon>Agaricomycetes</taxon>
        <taxon>Agaricomycetidae</taxon>
        <taxon>Agaricales</taxon>
        <taxon>Agaricineae</taxon>
        <taxon>Hymenogastraceae</taxon>
        <taxon>Hebeloma</taxon>
    </lineage>
</organism>
<proteinExistence type="predicted"/>
<evidence type="ECO:0000313" key="2">
    <source>
        <dbReference type="EMBL" id="KIM39128.1"/>
    </source>
</evidence>
<dbReference type="Proteomes" id="UP000053424">
    <property type="component" value="Unassembled WGS sequence"/>
</dbReference>
<dbReference type="HOGENOM" id="CLU_3068906_0_0_1"/>
<keyword evidence="3" id="KW-1185">Reference proteome</keyword>
<evidence type="ECO:0000256" key="1">
    <source>
        <dbReference type="SAM" id="Phobius"/>
    </source>
</evidence>
<sequence>MLEDSSVLPSSELAGSTVLWVIGGGGLAWEPVPLLITLLLSGRFAHTTHVFVS</sequence>
<evidence type="ECO:0000313" key="3">
    <source>
        <dbReference type="Proteomes" id="UP000053424"/>
    </source>
</evidence>
<keyword evidence="1" id="KW-1133">Transmembrane helix</keyword>
<reference evidence="3" key="2">
    <citation type="submission" date="2015-01" db="EMBL/GenBank/DDBJ databases">
        <title>Evolutionary Origins and Diversification of the Mycorrhizal Mutualists.</title>
        <authorList>
            <consortium name="DOE Joint Genome Institute"/>
            <consortium name="Mycorrhizal Genomics Consortium"/>
            <person name="Kohler A."/>
            <person name="Kuo A."/>
            <person name="Nagy L.G."/>
            <person name="Floudas D."/>
            <person name="Copeland A."/>
            <person name="Barry K.W."/>
            <person name="Cichocki N."/>
            <person name="Veneault-Fourrey C."/>
            <person name="LaButti K."/>
            <person name="Lindquist E.A."/>
            <person name="Lipzen A."/>
            <person name="Lundell T."/>
            <person name="Morin E."/>
            <person name="Murat C."/>
            <person name="Riley R."/>
            <person name="Ohm R."/>
            <person name="Sun H."/>
            <person name="Tunlid A."/>
            <person name="Henrissat B."/>
            <person name="Grigoriev I.V."/>
            <person name="Hibbett D.S."/>
            <person name="Martin F."/>
        </authorList>
    </citation>
    <scope>NUCLEOTIDE SEQUENCE [LARGE SCALE GENOMIC DNA]</scope>
    <source>
        <strain evidence="3">h7</strain>
    </source>
</reference>
<accession>A0A0C2XNA4</accession>
<feature type="transmembrane region" description="Helical" evidence="1">
    <location>
        <begin position="20"/>
        <end position="40"/>
    </location>
</feature>